<organism evidence="2 3">
    <name type="scientific">Dysosmobacter acutus</name>
    <dbReference type="NCBI Taxonomy" id="2841504"/>
    <lineage>
        <taxon>Bacteria</taxon>
        <taxon>Bacillati</taxon>
        <taxon>Bacillota</taxon>
        <taxon>Clostridia</taxon>
        <taxon>Eubacteriales</taxon>
        <taxon>Oscillospiraceae</taxon>
        <taxon>Dysosmobacter</taxon>
    </lineage>
</organism>
<reference evidence="2 3" key="1">
    <citation type="submission" date="2021-06" db="EMBL/GenBank/DDBJ databases">
        <authorList>
            <person name="Sun Q."/>
            <person name="Li D."/>
        </authorList>
    </citation>
    <scope>NUCLEOTIDE SEQUENCE [LARGE SCALE GENOMIC DNA]</scope>
    <source>
        <strain evidence="2 3">MSJ-2</strain>
    </source>
</reference>
<protein>
    <submittedName>
        <fullName evidence="2">DUF1446 domain-containing protein</fullName>
    </submittedName>
</protein>
<proteinExistence type="predicted"/>
<accession>A0ABS6F9R1</accession>
<sequence>MTSCKIFVPVGACGGGIHDDAFEMGMAMNPDCIAMDAGSTDSGPAYLANGVCKYSEQSIAHDLELSIVAAVEHNIPLFIGSCGTCGTDSSLAHFAEIAEQIIVKHGYHIKIATISSQMDPHVLEKKWDEGKIHALPGAPEITRDVFASCQNIVGLMGAEPFIEAYRSGAQIVLGGRATDTGVIAAFGLMNGMNEGACWHGAKVVECGPQCTDTAGVCVMLELDHEGFTVYPTDPAAHCTPYTVSAHLLYENTNPFRLTEPGGSFITDDAVYTQLTPQATRVTGSRFERAGQYTMKLEGSRLAGYQNISLVGVADRDILRDLDSWIGFMRSHVQAVLDKHGFDRSTYSFDLRCFGHDAVVPLTDGENFIPREVGLLLSVTADTQEIATGIAKDFNPYLLHLPKNYQSAKDLLPTFAFPFSPVDTPRGPVYEFVLHHVVDVDDPLELVRINYKVY</sequence>
<evidence type="ECO:0000313" key="2">
    <source>
        <dbReference type="EMBL" id="MBU5627023.1"/>
    </source>
</evidence>
<dbReference type="InterPro" id="IPR010839">
    <property type="entry name" value="AtuA_N"/>
</dbReference>
<dbReference type="RefSeq" id="WP_216632433.1">
    <property type="nucleotide sequence ID" value="NZ_JAHLQN010000001.1"/>
</dbReference>
<evidence type="ECO:0000259" key="1">
    <source>
        <dbReference type="Pfam" id="PF07287"/>
    </source>
</evidence>
<dbReference type="Proteomes" id="UP000787672">
    <property type="component" value="Unassembled WGS sequence"/>
</dbReference>
<comment type="caution">
    <text evidence="2">The sequence shown here is derived from an EMBL/GenBank/DDBJ whole genome shotgun (WGS) entry which is preliminary data.</text>
</comment>
<dbReference type="Pfam" id="PF07287">
    <property type="entry name" value="AtuA"/>
    <property type="match status" value="1"/>
</dbReference>
<name>A0ABS6F9R1_9FIRM</name>
<gene>
    <name evidence="2" type="ORF">KQI82_08900</name>
</gene>
<feature type="domain" description="Acyclic terpene utilisation N-terminal" evidence="1">
    <location>
        <begin position="58"/>
        <end position="405"/>
    </location>
</feature>
<evidence type="ECO:0000313" key="3">
    <source>
        <dbReference type="Proteomes" id="UP000787672"/>
    </source>
</evidence>
<dbReference type="EMBL" id="JAHLQN010000001">
    <property type="protein sequence ID" value="MBU5627023.1"/>
    <property type="molecule type" value="Genomic_DNA"/>
</dbReference>
<keyword evidence="3" id="KW-1185">Reference proteome</keyword>